<dbReference type="RefSeq" id="WP_326070447.1">
    <property type="nucleotide sequence ID" value="NZ_JARLKY010000007.1"/>
</dbReference>
<dbReference type="Pfam" id="PF22322">
    <property type="entry name" value="DUF6973"/>
    <property type="match status" value="1"/>
</dbReference>
<comment type="caution">
    <text evidence="3">The sequence shown here is derived from an EMBL/GenBank/DDBJ whole genome shotgun (WGS) entry which is preliminary data.</text>
</comment>
<gene>
    <name evidence="3" type="ORF">P4I72_02705</name>
</gene>
<organism evidence="3 4">
    <name type="scientific">Paenibacillus alba</name>
    <dbReference type="NCBI Taxonomy" id="1197127"/>
    <lineage>
        <taxon>Bacteria</taxon>
        <taxon>Bacillati</taxon>
        <taxon>Bacillota</taxon>
        <taxon>Bacilli</taxon>
        <taxon>Bacillales</taxon>
        <taxon>Paenibacillaceae</taxon>
        <taxon>Paenibacillus</taxon>
    </lineage>
</organism>
<proteinExistence type="predicted"/>
<feature type="domain" description="DUF6973" evidence="2">
    <location>
        <begin position="48"/>
        <end position="139"/>
    </location>
</feature>
<evidence type="ECO:0000313" key="4">
    <source>
        <dbReference type="Proteomes" id="UP001338137"/>
    </source>
</evidence>
<dbReference type="InterPro" id="IPR054246">
    <property type="entry name" value="DUF6973"/>
</dbReference>
<name>A0ABU6FWD5_9BACL</name>
<feature type="chain" id="PRO_5045885020" description="DUF6973 domain-containing protein" evidence="1">
    <location>
        <begin position="28"/>
        <end position="170"/>
    </location>
</feature>
<evidence type="ECO:0000259" key="2">
    <source>
        <dbReference type="Pfam" id="PF22322"/>
    </source>
</evidence>
<keyword evidence="1" id="KW-0732">Signal</keyword>
<accession>A0ABU6FWD5</accession>
<feature type="signal peptide" evidence="1">
    <location>
        <begin position="1"/>
        <end position="27"/>
    </location>
</feature>
<protein>
    <recommendedName>
        <fullName evidence="2">DUF6973 domain-containing protein</fullName>
    </recommendedName>
</protein>
<evidence type="ECO:0000313" key="3">
    <source>
        <dbReference type="EMBL" id="MEC0226036.1"/>
    </source>
</evidence>
<dbReference type="EMBL" id="JARLKY010000007">
    <property type="protein sequence ID" value="MEC0226036.1"/>
    <property type="molecule type" value="Genomic_DNA"/>
</dbReference>
<evidence type="ECO:0000256" key="1">
    <source>
        <dbReference type="SAM" id="SignalP"/>
    </source>
</evidence>
<dbReference type="Proteomes" id="UP001338137">
    <property type="component" value="Unassembled WGS sequence"/>
</dbReference>
<keyword evidence="4" id="KW-1185">Reference proteome</keyword>
<sequence>MFFKKKIVKVLAITTILSSMYAGVASADLYSSFNEMANGNLGPTEQALCNSDSNKCTVALLAAQDASNNAKNEYPTELHNLRGDALRHAYWQASLTYSTSASYAEQWADAHELDHPGPVNENNMDTYNNSVGRDIASTGSLWNIISRLRSAIDNGDLLIIKNGNVVWSNE</sequence>
<reference evidence="3 4" key="1">
    <citation type="submission" date="2023-03" db="EMBL/GenBank/DDBJ databases">
        <title>Bacillus Genome Sequencing.</title>
        <authorList>
            <person name="Dunlap C."/>
        </authorList>
    </citation>
    <scope>NUCLEOTIDE SEQUENCE [LARGE SCALE GENOMIC DNA]</scope>
    <source>
        <strain evidence="3 4">BD-533</strain>
    </source>
</reference>